<evidence type="ECO:0008006" key="3">
    <source>
        <dbReference type="Google" id="ProtNLM"/>
    </source>
</evidence>
<proteinExistence type="predicted"/>
<evidence type="ECO:0000313" key="2">
    <source>
        <dbReference type="Proteomes" id="UP001055420"/>
    </source>
</evidence>
<organism evidence="1 2">
    <name type="scientific">Dyadobacter chenhuakuii</name>
    <dbReference type="NCBI Taxonomy" id="2909339"/>
    <lineage>
        <taxon>Bacteria</taxon>
        <taxon>Pseudomonadati</taxon>
        <taxon>Bacteroidota</taxon>
        <taxon>Cytophagia</taxon>
        <taxon>Cytophagales</taxon>
        <taxon>Spirosomataceae</taxon>
        <taxon>Dyadobacter</taxon>
    </lineage>
</organism>
<keyword evidence="2" id="KW-1185">Reference proteome</keyword>
<protein>
    <recommendedName>
        <fullName evidence="3">DUF5723 domain-containing protein</fullName>
    </recommendedName>
</protein>
<dbReference type="RefSeq" id="WP_252172091.1">
    <property type="nucleotide sequence ID" value="NZ_CP098805.1"/>
</dbReference>
<sequence length="525" mass="59021">MRYILILLALTHCYEVFAQGGGARRAKSMKVVKFDLSTRGVVGDIAIPFDEEFYLEVDGIAYERINRASLFEVKYRGGKSDLQKNWKVDTTHLAVPNSRLEVSSDSSNKKKVKLKLPPLKPSRDFDIFLEMKLSPENQKLAFALNREIFKVLKRTGSTDSVLNNKLIKKQFTMLSDEANDKLVGHSSVRAVFFDTLVVYCQNVYTRISSPLNKIYYSSGYEGLYSITANALQLVSSNSVKSANKVDLTVFNNMITTVHNDVFFGYLPINFNELSKRADTLNPVARIANIDTTLKYFYKLRKLVDDLAILNKINFQPISDSLHSNIKDLVDNKEKLSGDLKAMNEVLDAQIEAKWLVGTSGAKDLQAEGKNYFSVLAGFAYGFAKTNYDKVVGIPKLYLGLNVNFRALNKDLRPYQDIARKAKSDTTRLLSRRNIWNFVGLNVGLTLGSMTNGQFDNFYANTSLIVGPSVRITRLFRVSAGPMFLTRVQMSPILAQKKPTAGVYASLALDIDFLEPVTKIINMVFK</sequence>
<evidence type="ECO:0000313" key="1">
    <source>
        <dbReference type="EMBL" id="USJ31422.1"/>
    </source>
</evidence>
<reference evidence="1" key="1">
    <citation type="submission" date="2022-06" db="EMBL/GenBank/DDBJ databases">
        <title>Novel species in genus Dyadobacter.</title>
        <authorList>
            <person name="Ma C."/>
        </authorList>
    </citation>
    <scope>NUCLEOTIDE SEQUENCE</scope>
    <source>
        <strain evidence="1">CY22</strain>
    </source>
</reference>
<name>A0ABY4XM33_9BACT</name>
<gene>
    <name evidence="1" type="ORF">NFI80_01510</name>
</gene>
<accession>A0ABY4XM33</accession>
<dbReference type="Proteomes" id="UP001055420">
    <property type="component" value="Chromosome"/>
</dbReference>
<dbReference type="EMBL" id="CP098805">
    <property type="protein sequence ID" value="USJ31422.1"/>
    <property type="molecule type" value="Genomic_DNA"/>
</dbReference>